<keyword evidence="2" id="KW-0732">Signal</keyword>
<evidence type="ECO:0000256" key="2">
    <source>
        <dbReference type="SAM" id="SignalP"/>
    </source>
</evidence>
<name>A0A835XW03_9CHLO</name>
<dbReference type="OrthoDB" id="406773at2759"/>
<comment type="caution">
    <text evidence="3">The sequence shown here is derived from an EMBL/GenBank/DDBJ whole genome shotgun (WGS) entry which is preliminary data.</text>
</comment>
<sequence length="373" mass="36723">MMGDAGRLGSLLLLAAVGAAAFAAGRWSAPAAPWGSSASAGGGGGGPAGAQGGLQRLTARQLVGGRAGGAGAGAEHVAMAAAGGEAPPILEPTQFAPAFPDAPPPPPGAPPPSPGQLLGQEVAFLRRRVHDLRLLYGAAHCAAHGIGPSGGFCLTSREPGTASGSLLDAPLCAALGALTAGRSVADLGAGRGQYGACLRPHVRLYAPYDGSEGIEAATNRSVTFLDLSVPTWLGRGFDWVMSLEVGEHLPAASEDVFIANLLRHVAAPALRGAAPRAAAGGQAAAGAAAGAGASGGADGGGAGGGGGGLVLSWAVPGQGGHHHVNERPNEHVVERVTALSRGALRLNASASAALRLASSLPWFRNTVMVFDRI</sequence>
<dbReference type="Gene3D" id="3.40.50.150">
    <property type="entry name" value="Vaccinia Virus protein VP39"/>
    <property type="match status" value="1"/>
</dbReference>
<reference evidence="3" key="1">
    <citation type="journal article" date="2020" name="bioRxiv">
        <title>Comparative genomics of Chlamydomonas.</title>
        <authorList>
            <person name="Craig R.J."/>
            <person name="Hasan A.R."/>
            <person name="Ness R.W."/>
            <person name="Keightley P.D."/>
        </authorList>
    </citation>
    <scope>NUCLEOTIDE SEQUENCE</scope>
    <source>
        <strain evidence="3">CCAP 11/70</strain>
    </source>
</reference>
<feature type="chain" id="PRO_5033045779" description="Methyltransferase type 11 domain-containing protein" evidence="2">
    <location>
        <begin position="20"/>
        <end position="373"/>
    </location>
</feature>
<feature type="region of interest" description="Disordered" evidence="1">
    <location>
        <begin position="90"/>
        <end position="117"/>
    </location>
</feature>
<feature type="compositionally biased region" description="Gly residues" evidence="1">
    <location>
        <begin position="40"/>
        <end position="52"/>
    </location>
</feature>
<dbReference type="AlphaFoldDB" id="A0A835XW03"/>
<dbReference type="EMBL" id="JAEHOE010000091">
    <property type="protein sequence ID" value="KAG2487835.1"/>
    <property type="molecule type" value="Genomic_DNA"/>
</dbReference>
<evidence type="ECO:0000313" key="4">
    <source>
        <dbReference type="Proteomes" id="UP000612055"/>
    </source>
</evidence>
<feature type="region of interest" description="Disordered" evidence="1">
    <location>
        <begin position="32"/>
        <end position="52"/>
    </location>
</feature>
<evidence type="ECO:0008006" key="5">
    <source>
        <dbReference type="Google" id="ProtNLM"/>
    </source>
</evidence>
<feature type="compositionally biased region" description="Pro residues" evidence="1">
    <location>
        <begin position="100"/>
        <end position="114"/>
    </location>
</feature>
<dbReference type="InterPro" id="IPR029063">
    <property type="entry name" value="SAM-dependent_MTases_sf"/>
</dbReference>
<organism evidence="3 4">
    <name type="scientific">Edaphochlamys debaryana</name>
    <dbReference type="NCBI Taxonomy" id="47281"/>
    <lineage>
        <taxon>Eukaryota</taxon>
        <taxon>Viridiplantae</taxon>
        <taxon>Chlorophyta</taxon>
        <taxon>core chlorophytes</taxon>
        <taxon>Chlorophyceae</taxon>
        <taxon>CS clade</taxon>
        <taxon>Chlamydomonadales</taxon>
        <taxon>Chlamydomonadales incertae sedis</taxon>
        <taxon>Edaphochlamys</taxon>
    </lineage>
</organism>
<gene>
    <name evidence="3" type="ORF">HYH03_013552</name>
</gene>
<feature type="signal peptide" evidence="2">
    <location>
        <begin position="1"/>
        <end position="19"/>
    </location>
</feature>
<keyword evidence="4" id="KW-1185">Reference proteome</keyword>
<evidence type="ECO:0000256" key="1">
    <source>
        <dbReference type="SAM" id="MobiDB-lite"/>
    </source>
</evidence>
<dbReference type="Proteomes" id="UP000612055">
    <property type="component" value="Unassembled WGS sequence"/>
</dbReference>
<accession>A0A835XW03</accession>
<evidence type="ECO:0000313" key="3">
    <source>
        <dbReference type="EMBL" id="KAG2487835.1"/>
    </source>
</evidence>
<dbReference type="SUPFAM" id="SSF53335">
    <property type="entry name" value="S-adenosyl-L-methionine-dependent methyltransferases"/>
    <property type="match status" value="1"/>
</dbReference>
<protein>
    <recommendedName>
        <fullName evidence="5">Methyltransferase type 11 domain-containing protein</fullName>
    </recommendedName>
</protein>
<proteinExistence type="predicted"/>